<name>A0ABX2FW05_9BACT</name>
<comment type="caution">
    <text evidence="1">The sequence shown here is derived from an EMBL/GenBank/DDBJ whole genome shotgun (WGS) entry which is preliminary data.</text>
</comment>
<reference evidence="1 2" key="1">
    <citation type="submission" date="2020-05" db="EMBL/GenBank/DDBJ databases">
        <title>Genomic Encyclopedia of Type Strains, Phase IV (KMG-V): Genome sequencing to study the core and pangenomes of soil and plant-associated prokaryotes.</title>
        <authorList>
            <person name="Whitman W."/>
        </authorList>
    </citation>
    <scope>NUCLEOTIDE SEQUENCE [LARGE SCALE GENOMIC DNA]</scope>
    <source>
        <strain evidence="1 2">9A</strain>
    </source>
</reference>
<dbReference type="EMBL" id="JABSNP010000033">
    <property type="protein sequence ID" value="NRT21400.1"/>
    <property type="molecule type" value="Genomic_DNA"/>
</dbReference>
<protein>
    <recommendedName>
        <fullName evidence="3">Lipoprotein</fullName>
    </recommendedName>
</protein>
<evidence type="ECO:0008006" key="3">
    <source>
        <dbReference type="Google" id="ProtNLM"/>
    </source>
</evidence>
<organism evidence="1 2">
    <name type="scientific">Hymenobacter caeli</name>
    <dbReference type="NCBI Taxonomy" id="2735894"/>
    <lineage>
        <taxon>Bacteria</taxon>
        <taxon>Pseudomonadati</taxon>
        <taxon>Bacteroidota</taxon>
        <taxon>Cytophagia</taxon>
        <taxon>Cytophagales</taxon>
        <taxon>Hymenobacteraceae</taxon>
        <taxon>Hymenobacter</taxon>
    </lineage>
</organism>
<proteinExistence type="predicted"/>
<gene>
    <name evidence="1" type="ORF">HNP98_004247</name>
</gene>
<dbReference type="Proteomes" id="UP000779507">
    <property type="component" value="Unassembled WGS sequence"/>
</dbReference>
<accession>A0ABX2FW05</accession>
<sequence>MNSRMRSIVVAQWVLLAASCATPGRVGDAKLKNSGAAAPAACDFDVENYSKQINAAFTRKVLELNEVAARKSDTSLAEKFKIPVDNILLNGANWTRKRALEQLCAKCGASILFRQDSLSFIEVYSKGYCDSYTLYVLDRASKGIVYQRVCSQPICKVLTKAVDSSLLNIEKGEYFDVYKLFYVKSKRVNNVFITEGIAFLGYGAVKEELF</sequence>
<dbReference type="RefSeq" id="WP_173812146.1">
    <property type="nucleotide sequence ID" value="NZ_JABSNP010000033.1"/>
</dbReference>
<dbReference type="PROSITE" id="PS51257">
    <property type="entry name" value="PROKAR_LIPOPROTEIN"/>
    <property type="match status" value="1"/>
</dbReference>
<evidence type="ECO:0000313" key="1">
    <source>
        <dbReference type="EMBL" id="NRT21400.1"/>
    </source>
</evidence>
<keyword evidence="2" id="KW-1185">Reference proteome</keyword>
<evidence type="ECO:0000313" key="2">
    <source>
        <dbReference type="Proteomes" id="UP000779507"/>
    </source>
</evidence>